<evidence type="ECO:0000256" key="4">
    <source>
        <dbReference type="SAM" id="SignalP"/>
    </source>
</evidence>
<dbReference type="InterPro" id="IPR039539">
    <property type="entry name" value="Ras_GTPase_bind_prot"/>
</dbReference>
<dbReference type="InterPro" id="IPR032710">
    <property type="entry name" value="NTF2-like_dom_sf"/>
</dbReference>
<dbReference type="Pfam" id="PF00076">
    <property type="entry name" value="RRM_1"/>
    <property type="match status" value="1"/>
</dbReference>
<reference evidence="7" key="2">
    <citation type="submission" date="2020-08" db="EMBL/GenBank/DDBJ databases">
        <title>Plant Genome Project.</title>
        <authorList>
            <person name="Zhang R.-G."/>
        </authorList>
    </citation>
    <scope>NUCLEOTIDE SEQUENCE</scope>
    <source>
        <strain evidence="7">Huo1</strain>
        <tissue evidence="7">Leaf</tissue>
    </source>
</reference>
<dbReference type="PROSITE" id="PS50102">
    <property type="entry name" value="RRM"/>
    <property type="match status" value="1"/>
</dbReference>
<dbReference type="InterPro" id="IPR002075">
    <property type="entry name" value="NTF2_dom"/>
</dbReference>
<dbReference type="EMBL" id="PNBA02000008">
    <property type="protein sequence ID" value="KAG6415695.1"/>
    <property type="molecule type" value="Genomic_DNA"/>
</dbReference>
<dbReference type="InterPro" id="IPR018222">
    <property type="entry name" value="Nuclear_transport_factor_2_euk"/>
</dbReference>
<dbReference type="InterPro" id="IPR000504">
    <property type="entry name" value="RRM_dom"/>
</dbReference>
<dbReference type="GO" id="GO:0003729">
    <property type="term" value="F:mRNA binding"/>
    <property type="evidence" value="ECO:0007669"/>
    <property type="project" value="TreeGrafter"/>
</dbReference>
<dbReference type="AlphaFoldDB" id="A0A8X8XJR5"/>
<dbReference type="SMART" id="SM00360">
    <property type="entry name" value="RRM"/>
    <property type="match status" value="1"/>
</dbReference>
<dbReference type="PANTHER" id="PTHR10693:SF75">
    <property type="entry name" value="NUCLEAR TRANSPORT FACTOR 2"/>
    <property type="match status" value="1"/>
</dbReference>
<feature type="region of interest" description="Disordered" evidence="3">
    <location>
        <begin position="457"/>
        <end position="501"/>
    </location>
</feature>
<protein>
    <recommendedName>
        <fullName evidence="9">Ras GTPase-activating protein-binding protein 1</fullName>
    </recommendedName>
</protein>
<evidence type="ECO:0000313" key="8">
    <source>
        <dbReference type="Proteomes" id="UP000298416"/>
    </source>
</evidence>
<dbReference type="Proteomes" id="UP000298416">
    <property type="component" value="Unassembled WGS sequence"/>
</dbReference>
<dbReference type="Pfam" id="PF02136">
    <property type="entry name" value="NTF2"/>
    <property type="match status" value="1"/>
</dbReference>
<dbReference type="CDD" id="cd00780">
    <property type="entry name" value="NTF2"/>
    <property type="match status" value="1"/>
</dbReference>
<dbReference type="GO" id="GO:1990904">
    <property type="term" value="C:ribonucleoprotein complex"/>
    <property type="evidence" value="ECO:0007669"/>
    <property type="project" value="TreeGrafter"/>
</dbReference>
<organism evidence="7">
    <name type="scientific">Salvia splendens</name>
    <name type="common">Scarlet sage</name>
    <dbReference type="NCBI Taxonomy" id="180675"/>
    <lineage>
        <taxon>Eukaryota</taxon>
        <taxon>Viridiplantae</taxon>
        <taxon>Streptophyta</taxon>
        <taxon>Embryophyta</taxon>
        <taxon>Tracheophyta</taxon>
        <taxon>Spermatophyta</taxon>
        <taxon>Magnoliopsida</taxon>
        <taxon>eudicotyledons</taxon>
        <taxon>Gunneridae</taxon>
        <taxon>Pentapetalae</taxon>
        <taxon>asterids</taxon>
        <taxon>lamiids</taxon>
        <taxon>Lamiales</taxon>
        <taxon>Lamiaceae</taxon>
        <taxon>Nepetoideae</taxon>
        <taxon>Mentheae</taxon>
        <taxon>Salviinae</taxon>
        <taxon>Salvia</taxon>
        <taxon>Salvia subgen. Calosphace</taxon>
        <taxon>core Calosphace</taxon>
    </lineage>
</organism>
<dbReference type="PROSITE" id="PS50177">
    <property type="entry name" value="NTF2_DOMAIN"/>
    <property type="match status" value="1"/>
</dbReference>
<evidence type="ECO:0000313" key="7">
    <source>
        <dbReference type="EMBL" id="KAG6415695.1"/>
    </source>
</evidence>
<proteinExistence type="predicted"/>
<feature type="domain" description="NTF2" evidence="6">
    <location>
        <begin position="83"/>
        <end position="202"/>
    </location>
</feature>
<dbReference type="InterPro" id="IPR035979">
    <property type="entry name" value="RBD_domain_sf"/>
</dbReference>
<keyword evidence="8" id="KW-1185">Reference proteome</keyword>
<dbReference type="SUPFAM" id="SSF54427">
    <property type="entry name" value="NTF2-like"/>
    <property type="match status" value="1"/>
</dbReference>
<evidence type="ECO:0000259" key="5">
    <source>
        <dbReference type="PROSITE" id="PS50102"/>
    </source>
</evidence>
<feature type="chain" id="PRO_5036445402" description="Ras GTPase-activating protein-binding protein 1" evidence="4">
    <location>
        <begin position="19"/>
        <end position="501"/>
    </location>
</feature>
<dbReference type="Gene3D" id="3.30.70.330">
    <property type="match status" value="1"/>
</dbReference>
<dbReference type="SUPFAM" id="SSF54928">
    <property type="entry name" value="RNA-binding domain, RBD"/>
    <property type="match status" value="1"/>
</dbReference>
<dbReference type="FunFam" id="3.10.450.50:FF:000003">
    <property type="entry name" value="Nuclear transport factor 2 family protein"/>
    <property type="match status" value="1"/>
</dbReference>
<dbReference type="GO" id="GO:0005829">
    <property type="term" value="C:cytosol"/>
    <property type="evidence" value="ECO:0007669"/>
    <property type="project" value="TreeGrafter"/>
</dbReference>
<name>A0A8X8XJR5_SALSN</name>
<evidence type="ECO:0000256" key="1">
    <source>
        <dbReference type="ARBA" id="ARBA00022884"/>
    </source>
</evidence>
<comment type="caution">
    <text evidence="7">The sequence shown here is derived from an EMBL/GenBank/DDBJ whole genome shotgun (WGS) entry which is preliminary data.</text>
</comment>
<evidence type="ECO:0008006" key="9">
    <source>
        <dbReference type="Google" id="ProtNLM"/>
    </source>
</evidence>
<reference evidence="7" key="1">
    <citation type="submission" date="2018-01" db="EMBL/GenBank/DDBJ databases">
        <authorList>
            <person name="Mao J.F."/>
        </authorList>
    </citation>
    <scope>NUCLEOTIDE SEQUENCE</scope>
    <source>
        <strain evidence="7">Huo1</strain>
        <tissue evidence="7">Leaf</tissue>
    </source>
</reference>
<keyword evidence="4" id="KW-0732">Signal</keyword>
<accession>A0A8X8XJR5</accession>
<evidence type="ECO:0000256" key="3">
    <source>
        <dbReference type="SAM" id="MobiDB-lite"/>
    </source>
</evidence>
<evidence type="ECO:0000256" key="2">
    <source>
        <dbReference type="PROSITE-ProRule" id="PRU00176"/>
    </source>
</evidence>
<keyword evidence="1 2" id="KW-0694">RNA-binding</keyword>
<dbReference type="PANTHER" id="PTHR10693">
    <property type="entry name" value="RAS GTPASE-ACTIVATING PROTEIN-BINDING PROTEIN"/>
    <property type="match status" value="1"/>
</dbReference>
<feature type="domain" description="RRM" evidence="5">
    <location>
        <begin position="351"/>
        <end position="421"/>
    </location>
</feature>
<sequence>MSLSFSFFVLLFKELNLPYTTELQCVFVANSHFSLHSAAISFSPYPFFPHSCLSPLYFQIKFFYSGMATQSENWPPARSAENIGNAFAEQYYQFLLHSPEQVYRFYGDTSILSRPDLNGRMRTVTTKNVSPRINDEICNLDYKNYKAEIKSADSQNSFKKGVMVLVTGCLIGKDDMERKFVQTFFLAPQETGYYVLNDVLRYVEEITSDGLSEVATVTDDTPSSALTQDPEPAQVIDPPKEENITYAAGIKIAEEKENDQVIEERAASHPREIVVAAESLEDSPNRSYASIATAQTKKGPTKVYVPPTARVASTKTEKQSVIPVAEASVSEACATVNAPEIDYAQDEVEGHSIYIRDLPLDVTVAQLEAEFAKFGPIKQNGVHVCSKELQGFCFGFIDFQEFSSVQSAIKASPITIGYLKATVEISRTTARVGSGRGRFSSPRGGFRNENFRGRGNFSGGRTYMRSGSIRGRGNFSSGWGGEGYHQQGRGRGSPRPNPNQM</sequence>
<dbReference type="CDD" id="cd00590">
    <property type="entry name" value="RRM_SF"/>
    <property type="match status" value="1"/>
</dbReference>
<gene>
    <name evidence="7" type="ORF">SASPL_123109</name>
</gene>
<dbReference type="Gene3D" id="3.10.450.50">
    <property type="match status" value="1"/>
</dbReference>
<evidence type="ECO:0000259" key="6">
    <source>
        <dbReference type="PROSITE" id="PS50177"/>
    </source>
</evidence>
<feature type="signal peptide" evidence="4">
    <location>
        <begin position="1"/>
        <end position="18"/>
    </location>
</feature>
<dbReference type="InterPro" id="IPR012677">
    <property type="entry name" value="Nucleotide-bd_a/b_plait_sf"/>
</dbReference>